<protein>
    <submittedName>
        <fullName evidence="2">DinB family protein</fullName>
    </submittedName>
</protein>
<dbReference type="Proteomes" id="UP001629059">
    <property type="component" value="Unassembled WGS sequence"/>
</dbReference>
<keyword evidence="3" id="KW-1185">Reference proteome</keyword>
<organism evidence="2 3">
    <name type="scientific">Flavobacterium rhizophilum</name>
    <dbReference type="NCBI Taxonomy" id="3163296"/>
    <lineage>
        <taxon>Bacteria</taxon>
        <taxon>Pseudomonadati</taxon>
        <taxon>Bacteroidota</taxon>
        <taxon>Flavobacteriia</taxon>
        <taxon>Flavobacteriales</taxon>
        <taxon>Flavobacteriaceae</taxon>
        <taxon>Flavobacterium</taxon>
    </lineage>
</organism>
<proteinExistence type="predicted"/>
<evidence type="ECO:0000313" key="2">
    <source>
        <dbReference type="EMBL" id="MFL9838220.1"/>
    </source>
</evidence>
<evidence type="ECO:0000313" key="3">
    <source>
        <dbReference type="Proteomes" id="UP001629059"/>
    </source>
</evidence>
<evidence type="ECO:0000259" key="1">
    <source>
        <dbReference type="Pfam" id="PF12867"/>
    </source>
</evidence>
<name>A0ABW8YFZ7_9FLAO</name>
<reference evidence="2 3" key="1">
    <citation type="submission" date="2024-06" db="EMBL/GenBank/DDBJ databases">
        <authorList>
            <person name="Kaempfer P."/>
            <person name="Viver T."/>
        </authorList>
    </citation>
    <scope>NUCLEOTIDE SEQUENCE [LARGE SCALE GENOMIC DNA]</scope>
    <source>
        <strain evidence="2 3">ST-75</strain>
    </source>
</reference>
<dbReference type="Gene3D" id="1.20.120.450">
    <property type="entry name" value="dinb family like domain"/>
    <property type="match status" value="1"/>
</dbReference>
<dbReference type="Pfam" id="PF12867">
    <property type="entry name" value="DinB_2"/>
    <property type="match status" value="1"/>
</dbReference>
<gene>
    <name evidence="2" type="ORF">ABS768_11965</name>
</gene>
<accession>A0ABW8YFZ7</accession>
<sequence>MDLQTSFKITRTSREIYAKWLDSYTLEQLNKIPQGFNNNLIWNIGHIMVSQQILVYGGAGLPMNVSEELLAKYRRGSKPESDATQEEVNEIKNLLFSTIEKTEDDYKNGVFTTYNARKSELGFELSSTEDAITFNNYHEGIHLGIMMQLKKFI</sequence>
<dbReference type="InterPro" id="IPR024775">
    <property type="entry name" value="DinB-like"/>
</dbReference>
<dbReference type="InterPro" id="IPR034660">
    <property type="entry name" value="DinB/YfiT-like"/>
</dbReference>
<feature type="domain" description="DinB-like" evidence="1">
    <location>
        <begin position="11"/>
        <end position="146"/>
    </location>
</feature>
<dbReference type="EMBL" id="JBELQB010000008">
    <property type="protein sequence ID" value="MFL9838220.1"/>
    <property type="molecule type" value="Genomic_DNA"/>
</dbReference>
<dbReference type="SUPFAM" id="SSF109854">
    <property type="entry name" value="DinB/YfiT-like putative metalloenzymes"/>
    <property type="match status" value="1"/>
</dbReference>
<dbReference type="RefSeq" id="WP_408075196.1">
    <property type="nucleotide sequence ID" value="NZ_JBELQB010000008.1"/>
</dbReference>
<comment type="caution">
    <text evidence="2">The sequence shown here is derived from an EMBL/GenBank/DDBJ whole genome shotgun (WGS) entry which is preliminary data.</text>
</comment>